<feature type="transmembrane region" description="Helical" evidence="1">
    <location>
        <begin position="193"/>
        <end position="217"/>
    </location>
</feature>
<dbReference type="GO" id="GO:0003676">
    <property type="term" value="F:nucleic acid binding"/>
    <property type="evidence" value="ECO:0007669"/>
    <property type="project" value="InterPro"/>
</dbReference>
<gene>
    <name evidence="2" type="ORF">RFI_28469</name>
</gene>
<dbReference type="InterPro" id="IPR036397">
    <property type="entry name" value="RNaseH_sf"/>
</dbReference>
<protein>
    <submittedName>
        <fullName evidence="2">Uncharacterized protein</fullName>
    </submittedName>
</protein>
<comment type="caution">
    <text evidence="2">The sequence shown here is derived from an EMBL/GenBank/DDBJ whole genome shotgun (WGS) entry which is preliminary data.</text>
</comment>
<keyword evidence="1" id="KW-0812">Transmembrane</keyword>
<keyword evidence="3" id="KW-1185">Reference proteome</keyword>
<accession>X6M5N3</accession>
<dbReference type="Gene3D" id="3.30.420.10">
    <property type="entry name" value="Ribonuclease H-like superfamily/Ribonuclease H"/>
    <property type="match status" value="1"/>
</dbReference>
<proteinExistence type="predicted"/>
<name>X6M5N3_RETFI</name>
<organism evidence="2 3">
    <name type="scientific">Reticulomyxa filosa</name>
    <dbReference type="NCBI Taxonomy" id="46433"/>
    <lineage>
        <taxon>Eukaryota</taxon>
        <taxon>Sar</taxon>
        <taxon>Rhizaria</taxon>
        <taxon>Retaria</taxon>
        <taxon>Foraminifera</taxon>
        <taxon>Monothalamids</taxon>
        <taxon>Reticulomyxidae</taxon>
        <taxon>Reticulomyxa</taxon>
    </lineage>
</organism>
<dbReference type="Proteomes" id="UP000023152">
    <property type="component" value="Unassembled WGS sequence"/>
</dbReference>
<dbReference type="EMBL" id="ASPP01024557">
    <property type="protein sequence ID" value="ETO08916.1"/>
    <property type="molecule type" value="Genomic_DNA"/>
</dbReference>
<evidence type="ECO:0000313" key="3">
    <source>
        <dbReference type="Proteomes" id="UP000023152"/>
    </source>
</evidence>
<reference evidence="2 3" key="1">
    <citation type="journal article" date="2013" name="Curr. Biol.">
        <title>The Genome of the Foraminiferan Reticulomyxa filosa.</title>
        <authorList>
            <person name="Glockner G."/>
            <person name="Hulsmann N."/>
            <person name="Schleicher M."/>
            <person name="Noegel A.A."/>
            <person name="Eichinger L."/>
            <person name="Gallinger C."/>
            <person name="Pawlowski J."/>
            <person name="Sierra R."/>
            <person name="Euteneuer U."/>
            <person name="Pillet L."/>
            <person name="Moustafa A."/>
            <person name="Platzer M."/>
            <person name="Groth M."/>
            <person name="Szafranski K."/>
            <person name="Schliwa M."/>
        </authorList>
    </citation>
    <scope>NUCLEOTIDE SEQUENCE [LARGE SCALE GENOMIC DNA]</scope>
</reference>
<evidence type="ECO:0000313" key="2">
    <source>
        <dbReference type="EMBL" id="ETO08916.1"/>
    </source>
</evidence>
<sequence>MGEKKAVIPNHKLAKKLPIAFTEYLRECTEKKTKPASNILVFRRGLGEVLFHITFVDLCDAIITNELFAIERSIDCVWKKSQKSSKKKSEGITRWRPKITFCTIEKSKQLFFYEQETLWKDSIDNWFEGNTNSKTQIQYYKASKQPFVVQDSVTYTHMWEIYFRFNVNFNHFLRVLVLKDDIHIRESKDAVSYFYQFIHTLCYGFAFGAPFRVLFLLERIYFILFYN</sequence>
<keyword evidence="1" id="KW-1133">Transmembrane helix</keyword>
<evidence type="ECO:0000256" key="1">
    <source>
        <dbReference type="SAM" id="Phobius"/>
    </source>
</evidence>
<dbReference type="AlphaFoldDB" id="X6M5N3"/>
<keyword evidence="1" id="KW-0472">Membrane</keyword>